<organism evidence="1 2">
    <name type="scientific">Sporosarcina limicola</name>
    <dbReference type="NCBI Taxonomy" id="34101"/>
    <lineage>
        <taxon>Bacteria</taxon>
        <taxon>Bacillati</taxon>
        <taxon>Bacillota</taxon>
        <taxon>Bacilli</taxon>
        <taxon>Bacillales</taxon>
        <taxon>Caryophanaceae</taxon>
        <taxon>Sporosarcina</taxon>
    </lineage>
</organism>
<evidence type="ECO:0000313" key="2">
    <source>
        <dbReference type="Proteomes" id="UP000658225"/>
    </source>
</evidence>
<reference evidence="1" key="1">
    <citation type="submission" date="2020-10" db="EMBL/GenBank/DDBJ databases">
        <title>Genomic Encyclopedia of Type Strains, Phase IV (KMG-IV): sequencing the most valuable type-strain genomes for metagenomic binning, comparative biology and taxonomic classification.</title>
        <authorList>
            <person name="Goeker M."/>
        </authorList>
    </citation>
    <scope>NUCLEOTIDE SEQUENCE</scope>
    <source>
        <strain evidence="1">DSM 13886</strain>
    </source>
</reference>
<name>A0A927MGZ1_9BACL</name>
<dbReference type="EMBL" id="JADBEL010000003">
    <property type="protein sequence ID" value="MBE1553693.1"/>
    <property type="molecule type" value="Genomic_DNA"/>
</dbReference>
<dbReference type="AlphaFoldDB" id="A0A927MGZ1"/>
<dbReference type="Proteomes" id="UP000658225">
    <property type="component" value="Unassembled WGS sequence"/>
</dbReference>
<sequence length="55" mass="6384">MLSLYEPSPERQGGGYLTFTIEERKPMCVVNDIRNRPEIDVTFCPQITAFMSRFV</sequence>
<proteinExistence type="predicted"/>
<keyword evidence="2" id="KW-1185">Reference proteome</keyword>
<comment type="caution">
    <text evidence="1">The sequence shown here is derived from an EMBL/GenBank/DDBJ whole genome shotgun (WGS) entry which is preliminary data.</text>
</comment>
<accession>A0A927MGZ1</accession>
<protein>
    <submittedName>
        <fullName evidence="1">Uncharacterized protein</fullName>
    </submittedName>
</protein>
<evidence type="ECO:0000313" key="1">
    <source>
        <dbReference type="EMBL" id="MBE1553693.1"/>
    </source>
</evidence>
<gene>
    <name evidence="1" type="ORF">H4683_000767</name>
</gene>